<evidence type="ECO:0000259" key="2">
    <source>
        <dbReference type="Pfam" id="PF07635"/>
    </source>
</evidence>
<keyword evidence="1" id="KW-0812">Transmembrane</keyword>
<sequence>MTDSNSKSSWVDYVIFGLSIFLVFCLIFESRIELPSLVGWLGRWHPLILHFPIVFIIITVFLGFTKMTFPKLLLEIMVISVLVTAISGFFLGKEAGEKGDLLFWHQWLGAGLAFLLVIFYQVERRLFGKAIVKKAFLVVMLVLVSLTGHYGGMVTHGEDYLALPTSKNSKKLPENPLIYAHVVAPILEDKCVSCHNPNKQKGALLMHNLEGLFKGGEHGNTLVSGNPDESELIKRLHLPLEEEEHMPPEGKTQLDSDEIAILERWIALGASDTLKYASLSPTEPLQSLVKNLMEPSAGDRWKELPIVADSTLQNLASDYLTITRMAGNSNALSIDVYLPPEYDSKPILDLERIAVNIVEFDLSGIPIGAEEVNLLTKCANLEWLELDKTPITNQDLGQLKSLTNLTLLKLYETSVTDESISTLLAFQNLKRLYIWGTKISSEGLEELTNQKPSVKIDNGMDNEIKDFFVSKDTLSAKEK</sequence>
<protein>
    <submittedName>
        <fullName evidence="3">C-type cytochrome domain-containing protein</fullName>
    </submittedName>
</protein>
<dbReference type="EMBL" id="JBHSAW010000004">
    <property type="protein sequence ID" value="MFC4095085.1"/>
    <property type="molecule type" value="Genomic_DNA"/>
</dbReference>
<proteinExistence type="predicted"/>
<name>A0ABV8JL10_9FLAO</name>
<gene>
    <name evidence="3" type="ORF">ACFOUT_04320</name>
</gene>
<feature type="transmembrane region" description="Helical" evidence="1">
    <location>
        <begin position="12"/>
        <end position="32"/>
    </location>
</feature>
<reference evidence="4" key="1">
    <citation type="journal article" date="2019" name="Int. J. Syst. Evol. Microbiol.">
        <title>The Global Catalogue of Microorganisms (GCM) 10K type strain sequencing project: providing services to taxonomists for standard genome sequencing and annotation.</title>
        <authorList>
            <consortium name="The Broad Institute Genomics Platform"/>
            <consortium name="The Broad Institute Genome Sequencing Center for Infectious Disease"/>
            <person name="Wu L."/>
            <person name="Ma J."/>
        </authorList>
    </citation>
    <scope>NUCLEOTIDE SEQUENCE [LARGE SCALE GENOMIC DNA]</scope>
    <source>
        <strain evidence="4">CECT 7477</strain>
    </source>
</reference>
<feature type="transmembrane region" description="Helical" evidence="1">
    <location>
        <begin position="134"/>
        <end position="152"/>
    </location>
</feature>
<evidence type="ECO:0000313" key="4">
    <source>
        <dbReference type="Proteomes" id="UP001595814"/>
    </source>
</evidence>
<feature type="transmembrane region" description="Helical" evidence="1">
    <location>
        <begin position="103"/>
        <end position="122"/>
    </location>
</feature>
<accession>A0ABV8JL10</accession>
<dbReference type="InterPro" id="IPR036909">
    <property type="entry name" value="Cyt_c-like_dom_sf"/>
</dbReference>
<dbReference type="Gene3D" id="3.80.10.10">
    <property type="entry name" value="Ribonuclease Inhibitor"/>
    <property type="match status" value="1"/>
</dbReference>
<dbReference type="InterPro" id="IPR011429">
    <property type="entry name" value="Cyt_c_Planctomycete-type"/>
</dbReference>
<evidence type="ECO:0000313" key="3">
    <source>
        <dbReference type="EMBL" id="MFC4095085.1"/>
    </source>
</evidence>
<dbReference type="SUPFAM" id="SSF46626">
    <property type="entry name" value="Cytochrome c"/>
    <property type="match status" value="1"/>
</dbReference>
<dbReference type="RefSeq" id="WP_192461193.1">
    <property type="nucleotide sequence ID" value="NZ_JACYFJ010000001.1"/>
</dbReference>
<dbReference type="PANTHER" id="PTHR35889:SF3">
    <property type="entry name" value="F-BOX DOMAIN-CONTAINING PROTEIN"/>
    <property type="match status" value="1"/>
</dbReference>
<evidence type="ECO:0000256" key="1">
    <source>
        <dbReference type="SAM" id="Phobius"/>
    </source>
</evidence>
<organism evidence="3 4">
    <name type="scientific">Euzebyella saccharophila</name>
    <dbReference type="NCBI Taxonomy" id="679664"/>
    <lineage>
        <taxon>Bacteria</taxon>
        <taxon>Pseudomonadati</taxon>
        <taxon>Bacteroidota</taxon>
        <taxon>Flavobacteriia</taxon>
        <taxon>Flavobacteriales</taxon>
        <taxon>Flavobacteriaceae</taxon>
        <taxon>Euzebyella</taxon>
    </lineage>
</organism>
<dbReference type="Pfam" id="PF07635">
    <property type="entry name" value="PSCyt1"/>
    <property type="match status" value="1"/>
</dbReference>
<keyword evidence="4" id="KW-1185">Reference proteome</keyword>
<dbReference type="Proteomes" id="UP001595814">
    <property type="component" value="Unassembled WGS sequence"/>
</dbReference>
<keyword evidence="1" id="KW-0472">Membrane</keyword>
<feature type="transmembrane region" description="Helical" evidence="1">
    <location>
        <begin position="72"/>
        <end position="91"/>
    </location>
</feature>
<dbReference type="PANTHER" id="PTHR35889">
    <property type="entry name" value="CYCLOINULO-OLIGOSACCHARIDE FRUCTANOTRANSFERASE-RELATED"/>
    <property type="match status" value="1"/>
</dbReference>
<dbReference type="SUPFAM" id="SSF52047">
    <property type="entry name" value="RNI-like"/>
    <property type="match status" value="1"/>
</dbReference>
<comment type="caution">
    <text evidence="3">The sequence shown here is derived from an EMBL/GenBank/DDBJ whole genome shotgun (WGS) entry which is preliminary data.</text>
</comment>
<feature type="transmembrane region" description="Helical" evidence="1">
    <location>
        <begin position="44"/>
        <end position="65"/>
    </location>
</feature>
<keyword evidence="1" id="KW-1133">Transmembrane helix</keyword>
<dbReference type="InterPro" id="IPR032675">
    <property type="entry name" value="LRR_dom_sf"/>
</dbReference>
<feature type="domain" description="Cytochrome C Planctomycete-type" evidence="2">
    <location>
        <begin position="191"/>
        <end position="250"/>
    </location>
</feature>